<dbReference type="RefSeq" id="WP_162846912.1">
    <property type="nucleotide sequence ID" value="NZ_SNZB01000007.1"/>
</dbReference>
<evidence type="ECO:0000313" key="2">
    <source>
        <dbReference type="EMBL" id="TDR16782.1"/>
    </source>
</evidence>
<dbReference type="AlphaFoldDB" id="A0A4R6XC11"/>
<dbReference type="GO" id="GO:0020037">
    <property type="term" value="F:heme binding"/>
    <property type="evidence" value="ECO:0007669"/>
    <property type="project" value="InterPro"/>
</dbReference>
<sequence>MMKWVFMIASLLLMTFSAGMAADQKSGVEALPSDLRALLRQEMRAIETAMKDMVSFIAAGNYKQTEQLASQIENSFILKQNLTQAQMHQLHTLLPEDFLQQDLQFHYYAGMLQHVAANKKPELVAFYYGQLLESCGSCHQAHAQHQFPLYQKTPEAKQHGH</sequence>
<dbReference type="GO" id="GO:0005506">
    <property type="term" value="F:iron ion binding"/>
    <property type="evidence" value="ECO:0007669"/>
    <property type="project" value="InterPro"/>
</dbReference>
<dbReference type="EMBL" id="SNZB01000007">
    <property type="protein sequence ID" value="TDR16782.1"/>
    <property type="molecule type" value="Genomic_DNA"/>
</dbReference>
<organism evidence="2 3">
    <name type="scientific">Marinicella litoralis</name>
    <dbReference type="NCBI Taxonomy" id="644220"/>
    <lineage>
        <taxon>Bacteria</taxon>
        <taxon>Pseudomonadati</taxon>
        <taxon>Pseudomonadota</taxon>
        <taxon>Gammaproteobacteria</taxon>
        <taxon>Lysobacterales</taxon>
        <taxon>Marinicellaceae</taxon>
        <taxon>Marinicella</taxon>
    </lineage>
</organism>
<dbReference type="SUPFAM" id="SSF47175">
    <property type="entry name" value="Cytochromes"/>
    <property type="match status" value="1"/>
</dbReference>
<reference evidence="2 3" key="1">
    <citation type="submission" date="2019-03" db="EMBL/GenBank/DDBJ databases">
        <title>Genomic Encyclopedia of Type Strains, Phase IV (KMG-IV): sequencing the most valuable type-strain genomes for metagenomic binning, comparative biology and taxonomic classification.</title>
        <authorList>
            <person name="Goeker M."/>
        </authorList>
    </citation>
    <scope>NUCLEOTIDE SEQUENCE [LARGE SCALE GENOMIC DNA]</scope>
    <source>
        <strain evidence="2 3">DSM 25488</strain>
    </source>
</reference>
<evidence type="ECO:0000313" key="3">
    <source>
        <dbReference type="Proteomes" id="UP000295724"/>
    </source>
</evidence>
<accession>A0A4R6XC11</accession>
<gene>
    <name evidence="2" type="ORF">C8D91_2688</name>
</gene>
<dbReference type="Gene3D" id="1.20.120.10">
    <property type="entry name" value="Cytochrome c/b562"/>
    <property type="match status" value="1"/>
</dbReference>
<dbReference type="InterPro" id="IPR010980">
    <property type="entry name" value="Cyt_c/b562"/>
</dbReference>
<dbReference type="GO" id="GO:0022900">
    <property type="term" value="P:electron transport chain"/>
    <property type="evidence" value="ECO:0007669"/>
    <property type="project" value="InterPro"/>
</dbReference>
<evidence type="ECO:0000256" key="1">
    <source>
        <dbReference type="SAM" id="SignalP"/>
    </source>
</evidence>
<feature type="signal peptide" evidence="1">
    <location>
        <begin position="1"/>
        <end position="21"/>
    </location>
</feature>
<dbReference type="GO" id="GO:0009055">
    <property type="term" value="F:electron transfer activity"/>
    <property type="evidence" value="ECO:0007669"/>
    <property type="project" value="InterPro"/>
</dbReference>
<comment type="caution">
    <text evidence="2">The sequence shown here is derived from an EMBL/GenBank/DDBJ whole genome shotgun (WGS) entry which is preliminary data.</text>
</comment>
<feature type="chain" id="PRO_5020467129" evidence="1">
    <location>
        <begin position="22"/>
        <end position="161"/>
    </location>
</feature>
<protein>
    <submittedName>
        <fullName evidence="2">Cytochrome c</fullName>
    </submittedName>
</protein>
<dbReference type="Proteomes" id="UP000295724">
    <property type="component" value="Unassembled WGS sequence"/>
</dbReference>
<name>A0A4R6XC11_9GAMM</name>
<keyword evidence="1" id="KW-0732">Signal</keyword>
<proteinExistence type="predicted"/>
<keyword evidence="3" id="KW-1185">Reference proteome</keyword>